<sequence length="153" mass="16262">MTVTWRGALSYALTVTVVSWLVGLGVELALLVLSDGHDDWSAGRAADPWELVFPVAAVMALTAARRFLQPLPRWRVIVTDGLLYTAVLLLCGGITAWATGDEAPVDSAFVTGIFALFSLQLPAAWGLSGWRSGNLEVVVAPALTAEQPSRPTS</sequence>
<feature type="transmembrane region" description="Helical" evidence="1">
    <location>
        <begin position="77"/>
        <end position="97"/>
    </location>
</feature>
<keyword evidence="3" id="KW-1185">Reference proteome</keyword>
<feature type="transmembrane region" description="Helical" evidence="1">
    <location>
        <begin position="109"/>
        <end position="127"/>
    </location>
</feature>
<feature type="transmembrane region" description="Helical" evidence="1">
    <location>
        <begin position="12"/>
        <end position="31"/>
    </location>
</feature>
<dbReference type="EMBL" id="CP134500">
    <property type="protein sequence ID" value="WNF27846.1"/>
    <property type="molecule type" value="Genomic_DNA"/>
</dbReference>
<organism evidence="2 3">
    <name type="scientific">Streptomyces durocortorensis</name>
    <dbReference type="NCBI Taxonomy" id="2811104"/>
    <lineage>
        <taxon>Bacteria</taxon>
        <taxon>Bacillati</taxon>
        <taxon>Actinomycetota</taxon>
        <taxon>Actinomycetes</taxon>
        <taxon>Kitasatosporales</taxon>
        <taxon>Streptomycetaceae</taxon>
        <taxon>Streptomyces</taxon>
    </lineage>
</organism>
<reference evidence="2 3" key="1">
    <citation type="submission" date="2023-09" db="EMBL/GenBank/DDBJ databases">
        <title>Genome completion map analysis of the actinomycetes C11-1.</title>
        <authorList>
            <person name="Qin P."/>
            <person name="Guan P."/>
        </authorList>
    </citation>
    <scope>NUCLEOTIDE SEQUENCE [LARGE SCALE GENOMIC DNA]</scope>
    <source>
        <strain evidence="2 3">C11-1</strain>
    </source>
</reference>
<gene>
    <name evidence="2" type="ORF">RI138_13995</name>
</gene>
<evidence type="ECO:0000313" key="3">
    <source>
        <dbReference type="Proteomes" id="UP001303236"/>
    </source>
</evidence>
<evidence type="ECO:0000256" key="1">
    <source>
        <dbReference type="SAM" id="Phobius"/>
    </source>
</evidence>
<keyword evidence="1" id="KW-0812">Transmembrane</keyword>
<dbReference type="Proteomes" id="UP001303236">
    <property type="component" value="Chromosome"/>
</dbReference>
<protein>
    <recommendedName>
        <fullName evidence="4">Integral membrane protein</fullName>
    </recommendedName>
</protein>
<accession>A0ABY9VYG5</accession>
<evidence type="ECO:0008006" key="4">
    <source>
        <dbReference type="Google" id="ProtNLM"/>
    </source>
</evidence>
<keyword evidence="1" id="KW-1133">Transmembrane helix</keyword>
<keyword evidence="1" id="KW-0472">Membrane</keyword>
<feature type="transmembrane region" description="Helical" evidence="1">
    <location>
        <begin position="51"/>
        <end position="68"/>
    </location>
</feature>
<proteinExistence type="predicted"/>
<name>A0ABY9VYG5_9ACTN</name>
<evidence type="ECO:0000313" key="2">
    <source>
        <dbReference type="EMBL" id="WNF27846.1"/>
    </source>
</evidence>